<gene>
    <name evidence="10" type="ORF">KHX13_02980</name>
</gene>
<name>A0A943EJY1_9FIRM</name>
<evidence type="ECO:0000256" key="4">
    <source>
        <dbReference type="ARBA" id="ARBA00022692"/>
    </source>
</evidence>
<reference evidence="10" key="1">
    <citation type="submission" date="2021-02" db="EMBL/GenBank/DDBJ databases">
        <title>Infant gut strain persistence is associated with maternal origin, phylogeny, and functional potential including surface adhesion and iron acquisition.</title>
        <authorList>
            <person name="Lou Y.C."/>
        </authorList>
    </citation>
    <scope>NUCLEOTIDE SEQUENCE</scope>
    <source>
        <strain evidence="10">L3_106_000M1_dasL3_106_000M1_concoct_15</strain>
    </source>
</reference>
<evidence type="ECO:0000256" key="5">
    <source>
        <dbReference type="ARBA" id="ARBA00022989"/>
    </source>
</evidence>
<evidence type="ECO:0000313" key="10">
    <source>
        <dbReference type="EMBL" id="MBS5519287.1"/>
    </source>
</evidence>
<feature type="domain" description="V-ATPase proteolipid subunit C-like" evidence="9">
    <location>
        <begin position="94"/>
        <end position="152"/>
    </location>
</feature>
<evidence type="ECO:0000256" key="6">
    <source>
        <dbReference type="ARBA" id="ARBA00023065"/>
    </source>
</evidence>
<dbReference type="GO" id="GO:0033179">
    <property type="term" value="C:proton-transporting V-type ATPase, V0 domain"/>
    <property type="evidence" value="ECO:0007669"/>
    <property type="project" value="InterPro"/>
</dbReference>
<proteinExistence type="inferred from homology"/>
<dbReference type="InterPro" id="IPR002379">
    <property type="entry name" value="ATPase_proteolipid_c-like_dom"/>
</dbReference>
<keyword evidence="6 8" id="KW-0406">Ion transport</keyword>
<dbReference type="FunFam" id="1.20.120.610:FF:000005">
    <property type="entry name" value="V-type sodium ATPase subunit K"/>
    <property type="match status" value="1"/>
</dbReference>
<keyword evidence="7 8" id="KW-0472">Membrane</keyword>
<feature type="transmembrane region" description="Helical" evidence="8">
    <location>
        <begin position="61"/>
        <end position="78"/>
    </location>
</feature>
<feature type="transmembrane region" description="Helical" evidence="8">
    <location>
        <begin position="131"/>
        <end position="153"/>
    </location>
</feature>
<keyword evidence="5 8" id="KW-1133">Transmembrane helix</keyword>
<dbReference type="NCBIfam" id="NF005124">
    <property type="entry name" value="PRK06558.1"/>
    <property type="match status" value="1"/>
</dbReference>
<dbReference type="Gene3D" id="1.20.120.610">
    <property type="entry name" value="lithium bound rotor ring of v- atpase"/>
    <property type="match status" value="1"/>
</dbReference>
<dbReference type="Pfam" id="PF00137">
    <property type="entry name" value="ATP-synt_C"/>
    <property type="match status" value="2"/>
</dbReference>
<dbReference type="PRINTS" id="PR00122">
    <property type="entry name" value="VACATPASE"/>
</dbReference>
<protein>
    <submittedName>
        <fullName evidence="10">V-type ATP synthase subunit K</fullName>
    </submittedName>
</protein>
<dbReference type="SUPFAM" id="SSF81333">
    <property type="entry name" value="F1F0 ATP synthase subunit C"/>
    <property type="match status" value="2"/>
</dbReference>
<dbReference type="NCBIfam" id="NF006219">
    <property type="entry name" value="PRK08344.1"/>
    <property type="match status" value="1"/>
</dbReference>
<sequence length="158" mass="15798">MISLGTALAICGAAIAAALAGVGSAMGVGIAGQAASGVVSEDPDKFGKVLVLQALPGTQGIYGLLIGFVIIMNIGLVSGTPKDLTLYQGLSLLFAGLPMGIGGLLSGIYQGKVAASGIYLTAKRPEETGKGIILTAMVETYAVLSLLISFIMVNGVKL</sequence>
<dbReference type="PANTHER" id="PTHR10263">
    <property type="entry name" value="V-TYPE PROTON ATPASE PROTEOLIPID SUBUNIT"/>
    <property type="match status" value="1"/>
</dbReference>
<keyword evidence="3 8" id="KW-0813">Transport</keyword>
<comment type="subcellular location">
    <subcellularLocation>
        <location evidence="1">Membrane</location>
        <topology evidence="1">Multi-pass membrane protein</topology>
    </subcellularLocation>
</comment>
<dbReference type="GO" id="GO:0046961">
    <property type="term" value="F:proton-transporting ATPase activity, rotational mechanism"/>
    <property type="evidence" value="ECO:0007669"/>
    <property type="project" value="InterPro"/>
</dbReference>
<feature type="transmembrane region" description="Helical" evidence="8">
    <location>
        <begin position="90"/>
        <end position="111"/>
    </location>
</feature>
<dbReference type="CDD" id="cd18179">
    <property type="entry name" value="ATP-synt_Vo_Ao_c_NTPK_rpt1"/>
    <property type="match status" value="1"/>
</dbReference>
<dbReference type="AlphaFoldDB" id="A0A943EJY1"/>
<evidence type="ECO:0000259" key="9">
    <source>
        <dbReference type="Pfam" id="PF00137"/>
    </source>
</evidence>
<evidence type="ECO:0000256" key="2">
    <source>
        <dbReference type="ARBA" id="ARBA00007296"/>
    </source>
</evidence>
<dbReference type="InterPro" id="IPR035921">
    <property type="entry name" value="F/V-ATP_Csub_sf"/>
</dbReference>
<dbReference type="EMBL" id="JAGZCZ010000003">
    <property type="protein sequence ID" value="MBS5519287.1"/>
    <property type="molecule type" value="Genomic_DNA"/>
</dbReference>
<evidence type="ECO:0000256" key="1">
    <source>
        <dbReference type="ARBA" id="ARBA00004141"/>
    </source>
</evidence>
<comment type="caution">
    <text evidence="10">The sequence shown here is derived from an EMBL/GenBank/DDBJ whole genome shotgun (WGS) entry which is preliminary data.</text>
</comment>
<organism evidence="10 11">
    <name type="scientific">Acidaminococcus intestini</name>
    <dbReference type="NCBI Taxonomy" id="187327"/>
    <lineage>
        <taxon>Bacteria</taxon>
        <taxon>Bacillati</taxon>
        <taxon>Bacillota</taxon>
        <taxon>Negativicutes</taxon>
        <taxon>Acidaminococcales</taxon>
        <taxon>Acidaminococcaceae</taxon>
        <taxon>Acidaminococcus</taxon>
    </lineage>
</organism>
<evidence type="ECO:0000256" key="3">
    <source>
        <dbReference type="ARBA" id="ARBA00022448"/>
    </source>
</evidence>
<comment type="similarity">
    <text evidence="2 8">Belongs to the V-ATPase proteolipid subunit family.</text>
</comment>
<accession>A0A943EJY1</accession>
<feature type="domain" description="V-ATPase proteolipid subunit C-like" evidence="9">
    <location>
        <begin position="12"/>
        <end position="70"/>
    </location>
</feature>
<evidence type="ECO:0000256" key="7">
    <source>
        <dbReference type="ARBA" id="ARBA00023136"/>
    </source>
</evidence>
<evidence type="ECO:0000256" key="8">
    <source>
        <dbReference type="RuleBase" id="RU363060"/>
    </source>
</evidence>
<dbReference type="CDD" id="cd18180">
    <property type="entry name" value="ATP-synt_Vo_Ao_c_NTPK_rpt2"/>
    <property type="match status" value="1"/>
</dbReference>
<dbReference type="InterPro" id="IPR000245">
    <property type="entry name" value="ATPase_proteolipid_csu"/>
</dbReference>
<keyword evidence="4 8" id="KW-0812">Transmembrane</keyword>
<evidence type="ECO:0000313" key="11">
    <source>
        <dbReference type="Proteomes" id="UP000754226"/>
    </source>
</evidence>
<dbReference type="Proteomes" id="UP000754226">
    <property type="component" value="Unassembled WGS sequence"/>
</dbReference>